<dbReference type="InterPro" id="IPR052894">
    <property type="entry name" value="AsmA-related"/>
</dbReference>
<dbReference type="PANTHER" id="PTHR30441">
    <property type="entry name" value="DUF748 DOMAIN-CONTAINING PROTEIN"/>
    <property type="match status" value="1"/>
</dbReference>
<feature type="transmembrane region" description="Helical" evidence="1">
    <location>
        <begin position="6"/>
        <end position="30"/>
    </location>
</feature>
<gene>
    <name evidence="3" type="ORF">sS8_1761</name>
</gene>
<dbReference type="KEGG" id="mmai:sS8_1761"/>
<evidence type="ECO:0000256" key="1">
    <source>
        <dbReference type="SAM" id="Phobius"/>
    </source>
</evidence>
<protein>
    <recommendedName>
        <fullName evidence="2">AsmA domain-containing protein</fullName>
    </recommendedName>
</protein>
<keyword evidence="1" id="KW-1133">Transmembrane helix</keyword>
<sequence>MLRVLTWIAIGIGALIGILVLTIVLVIAFFDLNRLREPLSTAVSKSLGREFAINGDLSADWSWTPRFTINDVELANAAWGSEPEMFTLDRLAFAVRIPELFKGRIVLPEVRVSKPHIVLERNPEGMANWEFGDKKDKREPAEAPVSERWVPKIGSLAIDDGRLLFRDPGTDTHLDMNVSTVVGESDEQAVELSGRGRLQQEQFTLKVRGGSVLDLWEENQPFPVNVEVEYGKTAAKVSGTIAEPLELEGPDLQFEAKGPDLAAIASIVPMWIPETPPYRFSGKIKREGERWLLKGFEGSLGDSDLTGDLMFTMRDERPYLQGDLVSRKLDFKDFVGVFGADPTPSPEEPERPRLLPDKPYPVEGLRAADGDVRFQSGNIVTPWMPVDDVSVHIKMDQGILQIQPVKLTVGFGAIDSDVTLNARGDKLQTEVKGKIDKVPFKRLAAGTPFEAETAGTFYGRLHLSTAGNSVAEMAAHADGGVLILMEQGRISNLMMELFGIDFAESLQKLIGTDPSIPVRCTIADFIVSDGVLKTQLFLMDTTDTNVLMEGQVNLATEALDLRLTAHPKDFSPFSARNPIKIEGNLKKPRPYPEPAPLIARGAASIALGALLTPVAALIPWVELGLAEDSECHALVDAATSKEKIPDKERKRQERH</sequence>
<dbReference type="EMBL" id="AP017928">
    <property type="protein sequence ID" value="BBA33718.1"/>
    <property type="molecule type" value="Genomic_DNA"/>
</dbReference>
<dbReference type="OrthoDB" id="5749006at2"/>
<evidence type="ECO:0000313" key="3">
    <source>
        <dbReference type="EMBL" id="BBA33718.1"/>
    </source>
</evidence>
<dbReference type="AlphaFoldDB" id="A0A250KQ36"/>
<dbReference type="GO" id="GO:0090313">
    <property type="term" value="P:regulation of protein targeting to membrane"/>
    <property type="evidence" value="ECO:0007669"/>
    <property type="project" value="TreeGrafter"/>
</dbReference>
<keyword evidence="1" id="KW-0812">Transmembrane</keyword>
<dbReference type="PANTHER" id="PTHR30441:SF9">
    <property type="entry name" value="ASMA FAMILY PROTEIN YHJG"/>
    <property type="match status" value="1"/>
</dbReference>
<keyword evidence="1" id="KW-0472">Membrane</keyword>
<dbReference type="GO" id="GO:0005886">
    <property type="term" value="C:plasma membrane"/>
    <property type="evidence" value="ECO:0007669"/>
    <property type="project" value="TreeGrafter"/>
</dbReference>
<evidence type="ECO:0000313" key="4">
    <source>
        <dbReference type="Proteomes" id="UP000266313"/>
    </source>
</evidence>
<dbReference type="RefSeq" id="WP_119629285.1">
    <property type="nucleotide sequence ID" value="NZ_AP017928.1"/>
</dbReference>
<proteinExistence type="predicted"/>
<organism evidence="3 4">
    <name type="scientific">Methylocaldum marinum</name>
    <dbReference type="NCBI Taxonomy" id="1432792"/>
    <lineage>
        <taxon>Bacteria</taxon>
        <taxon>Pseudomonadati</taxon>
        <taxon>Pseudomonadota</taxon>
        <taxon>Gammaproteobacteria</taxon>
        <taxon>Methylococcales</taxon>
        <taxon>Methylococcaceae</taxon>
        <taxon>Methylocaldum</taxon>
    </lineage>
</organism>
<accession>A0A250KQ36</accession>
<reference evidence="3 4" key="1">
    <citation type="submission" date="2016-12" db="EMBL/GenBank/DDBJ databases">
        <title>Genome sequencing of Methylocaldum marinum.</title>
        <authorList>
            <person name="Takeuchi M."/>
            <person name="Kamagata Y."/>
            <person name="Hiraoka S."/>
            <person name="Oshima K."/>
            <person name="Hattori M."/>
            <person name="Iwasaki W."/>
        </authorList>
    </citation>
    <scope>NUCLEOTIDE SEQUENCE [LARGE SCALE GENOMIC DNA]</scope>
    <source>
        <strain evidence="3 4">S8</strain>
    </source>
</reference>
<keyword evidence="4" id="KW-1185">Reference proteome</keyword>
<dbReference type="InterPro" id="IPR007844">
    <property type="entry name" value="AsmA"/>
</dbReference>
<name>A0A250KQ36_9GAMM</name>
<feature type="domain" description="AsmA" evidence="2">
    <location>
        <begin position="14"/>
        <end position="536"/>
    </location>
</feature>
<evidence type="ECO:0000259" key="2">
    <source>
        <dbReference type="Pfam" id="PF05170"/>
    </source>
</evidence>
<dbReference type="Pfam" id="PF05170">
    <property type="entry name" value="AsmA"/>
    <property type="match status" value="1"/>
</dbReference>
<dbReference type="Proteomes" id="UP000266313">
    <property type="component" value="Chromosome"/>
</dbReference>